<comment type="subcellular location">
    <subcellularLocation>
        <location evidence="1">Membrane</location>
    </subcellularLocation>
</comment>
<dbReference type="SUPFAM" id="SSF48726">
    <property type="entry name" value="Immunoglobulin"/>
    <property type="match status" value="1"/>
</dbReference>
<feature type="chain" id="PRO_5021478786" description="Ig-like domain-containing protein" evidence="7">
    <location>
        <begin position="28"/>
        <end position="193"/>
    </location>
</feature>
<dbReference type="GO" id="GO:0050863">
    <property type="term" value="P:regulation of T cell activation"/>
    <property type="evidence" value="ECO:0007669"/>
    <property type="project" value="UniProtKB-ARBA"/>
</dbReference>
<dbReference type="InterPro" id="IPR007110">
    <property type="entry name" value="Ig-like_dom"/>
</dbReference>
<comment type="caution">
    <text evidence="9">The sequence shown here is derived from an EMBL/GenBank/DDBJ whole genome shotgun (WGS) entry which is preliminary data.</text>
</comment>
<evidence type="ECO:0000256" key="4">
    <source>
        <dbReference type="ARBA" id="ARBA00023157"/>
    </source>
</evidence>
<feature type="domain" description="Ig-like" evidence="8">
    <location>
        <begin position="32"/>
        <end position="135"/>
    </location>
</feature>
<name>A0A4Z2BQ62_9TELE</name>
<dbReference type="GO" id="GO:0001817">
    <property type="term" value="P:regulation of cytokine production"/>
    <property type="evidence" value="ECO:0007669"/>
    <property type="project" value="TreeGrafter"/>
</dbReference>
<dbReference type="GO" id="GO:0005102">
    <property type="term" value="F:signaling receptor binding"/>
    <property type="evidence" value="ECO:0007669"/>
    <property type="project" value="TreeGrafter"/>
</dbReference>
<dbReference type="EMBL" id="SWLE01000012">
    <property type="protein sequence ID" value="TNM93716.1"/>
    <property type="molecule type" value="Genomic_DNA"/>
</dbReference>
<dbReference type="Pfam" id="PF07686">
    <property type="entry name" value="V-set"/>
    <property type="match status" value="1"/>
</dbReference>
<dbReference type="AlphaFoldDB" id="A0A4Z2BQ62"/>
<feature type="signal peptide" evidence="7">
    <location>
        <begin position="1"/>
        <end position="27"/>
    </location>
</feature>
<dbReference type="InterPro" id="IPR013106">
    <property type="entry name" value="Ig_V-set"/>
</dbReference>
<dbReference type="GO" id="GO:0050852">
    <property type="term" value="P:T cell receptor signaling pathway"/>
    <property type="evidence" value="ECO:0007669"/>
    <property type="project" value="TreeGrafter"/>
</dbReference>
<gene>
    <name evidence="9" type="ORF">fugu_001892</name>
</gene>
<evidence type="ECO:0000259" key="8">
    <source>
        <dbReference type="PROSITE" id="PS50835"/>
    </source>
</evidence>
<dbReference type="Proteomes" id="UP000516260">
    <property type="component" value="Chromosome 2"/>
</dbReference>
<evidence type="ECO:0000256" key="1">
    <source>
        <dbReference type="ARBA" id="ARBA00004370"/>
    </source>
</evidence>
<evidence type="ECO:0000313" key="10">
    <source>
        <dbReference type="Proteomes" id="UP000516260"/>
    </source>
</evidence>
<dbReference type="FunFam" id="2.60.40.10:FF:000142">
    <property type="entry name" value="V-set domain-containing T-cell activation inhibitor 1"/>
    <property type="match status" value="1"/>
</dbReference>
<reference evidence="9 10" key="1">
    <citation type="submission" date="2019-04" db="EMBL/GenBank/DDBJ databases">
        <title>The sequence and de novo assembly of Takifugu bimaculatus genome using PacBio and Hi-C technologies.</title>
        <authorList>
            <person name="Xu P."/>
            <person name="Liu B."/>
            <person name="Zhou Z."/>
        </authorList>
    </citation>
    <scope>NUCLEOTIDE SEQUENCE [LARGE SCALE GENOMIC DNA]</scope>
    <source>
        <strain evidence="9">TB-2018</strain>
        <tissue evidence="9">Muscle</tissue>
    </source>
</reference>
<organism evidence="9 10">
    <name type="scientific">Takifugu bimaculatus</name>
    <dbReference type="NCBI Taxonomy" id="433685"/>
    <lineage>
        <taxon>Eukaryota</taxon>
        <taxon>Metazoa</taxon>
        <taxon>Chordata</taxon>
        <taxon>Craniata</taxon>
        <taxon>Vertebrata</taxon>
        <taxon>Euteleostomi</taxon>
        <taxon>Actinopterygii</taxon>
        <taxon>Neopterygii</taxon>
        <taxon>Teleostei</taxon>
        <taxon>Neoteleostei</taxon>
        <taxon>Acanthomorphata</taxon>
        <taxon>Eupercaria</taxon>
        <taxon>Tetraodontiformes</taxon>
        <taxon>Tetradontoidea</taxon>
        <taxon>Tetraodontidae</taxon>
        <taxon>Takifugu</taxon>
    </lineage>
</organism>
<evidence type="ECO:0000256" key="3">
    <source>
        <dbReference type="ARBA" id="ARBA00023136"/>
    </source>
</evidence>
<accession>A0A4Z2BQ62</accession>
<sequence length="193" mass="21509">MLLSSRKTNFLNLCYILLLTLRLLSNAVECKSRVLGSSDPVLAVEGEDVVLPCFVEPKENVFELPLEWAKIDSNPQDLPEAVDYVHVYRDAQELLDMKAPSYHGRTTLSVEGLRRGDISLRISNVTQVDSGRYRCHLPTLKSFTLVHLLVTPETLLHPNNIQPNETSATGASCRQSSIGLWILCIAVAVHMLI</sequence>
<dbReference type="PANTHER" id="PTHR24100:SF151">
    <property type="entry name" value="ICOS LIGAND"/>
    <property type="match status" value="1"/>
</dbReference>
<dbReference type="Gene3D" id="2.60.40.10">
    <property type="entry name" value="Immunoglobulins"/>
    <property type="match status" value="1"/>
</dbReference>
<dbReference type="SMART" id="SM00406">
    <property type="entry name" value="IGv"/>
    <property type="match status" value="1"/>
</dbReference>
<evidence type="ECO:0000256" key="5">
    <source>
        <dbReference type="ARBA" id="ARBA00023180"/>
    </source>
</evidence>
<dbReference type="InterPro" id="IPR036179">
    <property type="entry name" value="Ig-like_dom_sf"/>
</dbReference>
<evidence type="ECO:0000256" key="7">
    <source>
        <dbReference type="SAM" id="SignalP"/>
    </source>
</evidence>
<keyword evidence="6" id="KW-0393">Immunoglobulin domain</keyword>
<dbReference type="GO" id="GO:0009897">
    <property type="term" value="C:external side of plasma membrane"/>
    <property type="evidence" value="ECO:0007669"/>
    <property type="project" value="TreeGrafter"/>
</dbReference>
<dbReference type="GO" id="GO:1903037">
    <property type="term" value="P:regulation of leukocyte cell-cell adhesion"/>
    <property type="evidence" value="ECO:0007669"/>
    <property type="project" value="UniProtKB-ARBA"/>
</dbReference>
<keyword evidence="10" id="KW-1185">Reference proteome</keyword>
<dbReference type="PROSITE" id="PS50835">
    <property type="entry name" value="IG_LIKE"/>
    <property type="match status" value="1"/>
</dbReference>
<dbReference type="SMART" id="SM00409">
    <property type="entry name" value="IG"/>
    <property type="match status" value="1"/>
</dbReference>
<dbReference type="InterPro" id="IPR013783">
    <property type="entry name" value="Ig-like_fold"/>
</dbReference>
<dbReference type="InterPro" id="IPR050504">
    <property type="entry name" value="IgSF_BTN/MOG"/>
</dbReference>
<keyword evidence="4" id="KW-1015">Disulfide bond</keyword>
<evidence type="ECO:0000256" key="6">
    <source>
        <dbReference type="ARBA" id="ARBA00023319"/>
    </source>
</evidence>
<evidence type="ECO:0000313" key="9">
    <source>
        <dbReference type="EMBL" id="TNM93716.1"/>
    </source>
</evidence>
<dbReference type="PANTHER" id="PTHR24100">
    <property type="entry name" value="BUTYROPHILIN"/>
    <property type="match status" value="1"/>
</dbReference>
<keyword evidence="5" id="KW-0325">Glycoprotein</keyword>
<protein>
    <recommendedName>
        <fullName evidence="8">Ig-like domain-containing protein</fullName>
    </recommendedName>
</protein>
<keyword evidence="3" id="KW-0472">Membrane</keyword>
<proteinExistence type="predicted"/>
<evidence type="ECO:0000256" key="2">
    <source>
        <dbReference type="ARBA" id="ARBA00022729"/>
    </source>
</evidence>
<keyword evidence="2 7" id="KW-0732">Signal</keyword>
<dbReference type="InterPro" id="IPR003599">
    <property type="entry name" value="Ig_sub"/>
</dbReference>